<name>U9TDH7_RHIID</name>
<dbReference type="AlphaFoldDB" id="U9TDH7"/>
<dbReference type="VEuPathDB" id="FungiDB:RhiirFUN_007237"/>
<evidence type="ECO:0000313" key="2">
    <source>
        <dbReference type="EMBL" id="ESA06209.1"/>
    </source>
</evidence>
<sequence>ANDISKLPTNPIISEDEIKDLVGVFPGLLVFIGKARLSKVCAHNIEELHLHSGKQGRGGKKQSGTAKRSNDPNDDKLTKEEIESLDYSGDKGVGKCFTKGTKTSMYDDTQMLKSSM</sequence>
<feature type="non-terminal residue" evidence="2">
    <location>
        <position position="1"/>
    </location>
</feature>
<protein>
    <submittedName>
        <fullName evidence="2">Uncharacterized protein</fullName>
    </submittedName>
</protein>
<feature type="compositionally biased region" description="Basic residues" evidence="1">
    <location>
        <begin position="51"/>
        <end position="60"/>
    </location>
</feature>
<proteinExistence type="predicted"/>
<organism evidence="2">
    <name type="scientific">Rhizophagus irregularis (strain DAOM 181602 / DAOM 197198 / MUCL 43194)</name>
    <name type="common">Arbuscular mycorrhizal fungus</name>
    <name type="synonym">Glomus intraradices</name>
    <dbReference type="NCBI Taxonomy" id="747089"/>
    <lineage>
        <taxon>Eukaryota</taxon>
        <taxon>Fungi</taxon>
        <taxon>Fungi incertae sedis</taxon>
        <taxon>Mucoromycota</taxon>
        <taxon>Glomeromycotina</taxon>
        <taxon>Glomeromycetes</taxon>
        <taxon>Glomerales</taxon>
        <taxon>Glomeraceae</taxon>
        <taxon>Rhizophagus</taxon>
    </lineage>
</organism>
<evidence type="ECO:0000256" key="1">
    <source>
        <dbReference type="SAM" id="MobiDB-lite"/>
    </source>
</evidence>
<dbReference type="EMBL" id="KI291925">
    <property type="protein sequence ID" value="ESA06209.1"/>
    <property type="molecule type" value="Genomic_DNA"/>
</dbReference>
<dbReference type="HOGENOM" id="CLU_2102788_0_0_1"/>
<reference evidence="2" key="1">
    <citation type="submission" date="2013-07" db="EMBL/GenBank/DDBJ databases">
        <title>The genome of an arbuscular mycorrhizal fungus provides insights into the evolution of the oldest plant symbiosis.</title>
        <authorList>
            <consortium name="DOE Joint Genome Institute"/>
            <person name="Tisserant E."/>
            <person name="Malbreil M."/>
            <person name="Kuo A."/>
            <person name="Kohler A."/>
            <person name="Symeonidi A."/>
            <person name="Balestrini R."/>
            <person name="Charron P."/>
            <person name="Duensing N."/>
            <person name="Frei-dit-Frey N."/>
            <person name="Gianinazzi-Pearson V."/>
            <person name="Gilbert B."/>
            <person name="Handa Y."/>
            <person name="Hijri M."/>
            <person name="Kaul R."/>
            <person name="Kawaguchi M."/>
            <person name="Krajinski F."/>
            <person name="Lammers P."/>
            <person name="Lapierre D."/>
            <person name="Masclaux F.G."/>
            <person name="Murat C."/>
            <person name="Morin E."/>
            <person name="Ndikumana S."/>
            <person name="Pagni M."/>
            <person name="Petitpierre D."/>
            <person name="Requena N."/>
            <person name="Rosikiewicz P."/>
            <person name="Riley R."/>
            <person name="Saito K."/>
            <person name="San Clemente H."/>
            <person name="Shapiro H."/>
            <person name="van Tuinen D."/>
            <person name="Becard G."/>
            <person name="Bonfante P."/>
            <person name="Paszkowski U."/>
            <person name="Shachar-Hill Y."/>
            <person name="Young J.P."/>
            <person name="Sanders I.R."/>
            <person name="Henrissat B."/>
            <person name="Rensing S.A."/>
            <person name="Grigoriev I.V."/>
            <person name="Corradi N."/>
            <person name="Roux C."/>
            <person name="Martin F."/>
        </authorList>
    </citation>
    <scope>NUCLEOTIDE SEQUENCE</scope>
    <source>
        <strain evidence="2">DAOM 197198</strain>
    </source>
</reference>
<accession>U9TDH7</accession>
<feature type="region of interest" description="Disordered" evidence="1">
    <location>
        <begin position="48"/>
        <end position="89"/>
    </location>
</feature>
<feature type="compositionally biased region" description="Basic and acidic residues" evidence="1">
    <location>
        <begin position="68"/>
        <end position="89"/>
    </location>
</feature>
<gene>
    <name evidence="2" type="ORF">GLOINDRAFT_34477</name>
</gene>